<organism evidence="7 8">
    <name type="scientific">Thalassovita litoralis</name>
    <dbReference type="NCBI Taxonomy" id="1010611"/>
    <lineage>
        <taxon>Bacteria</taxon>
        <taxon>Pseudomonadati</taxon>
        <taxon>Pseudomonadota</taxon>
        <taxon>Alphaproteobacteria</taxon>
        <taxon>Rhodobacterales</taxon>
        <taxon>Roseobacteraceae</taxon>
        <taxon>Thalassovita</taxon>
    </lineage>
</organism>
<dbReference type="InterPro" id="IPR036390">
    <property type="entry name" value="WH_DNA-bd_sf"/>
</dbReference>
<dbReference type="Pfam" id="PF03466">
    <property type="entry name" value="LysR_substrate"/>
    <property type="match status" value="1"/>
</dbReference>
<dbReference type="InterPro" id="IPR036388">
    <property type="entry name" value="WH-like_DNA-bd_sf"/>
</dbReference>
<accession>A0A521BRT8</accession>
<dbReference type="GO" id="GO:2000142">
    <property type="term" value="P:regulation of DNA-templated transcription initiation"/>
    <property type="evidence" value="ECO:0007669"/>
    <property type="project" value="TreeGrafter"/>
</dbReference>
<evidence type="ECO:0000256" key="4">
    <source>
        <dbReference type="ARBA" id="ARBA00023159"/>
    </source>
</evidence>
<dbReference type="GO" id="GO:0003677">
    <property type="term" value="F:DNA binding"/>
    <property type="evidence" value="ECO:0007669"/>
    <property type="project" value="UniProtKB-KW"/>
</dbReference>
<name>A0A521BRT8_9RHOB</name>
<dbReference type="InterPro" id="IPR000847">
    <property type="entry name" value="LysR_HTH_N"/>
</dbReference>
<dbReference type="AlphaFoldDB" id="A0A521BRT8"/>
<evidence type="ECO:0000256" key="2">
    <source>
        <dbReference type="ARBA" id="ARBA00023015"/>
    </source>
</evidence>
<dbReference type="RefSeq" id="WP_142492300.1">
    <property type="nucleotide sequence ID" value="NZ_FXTO01000004.1"/>
</dbReference>
<dbReference type="GO" id="GO:0003700">
    <property type="term" value="F:DNA-binding transcription factor activity"/>
    <property type="evidence" value="ECO:0007669"/>
    <property type="project" value="InterPro"/>
</dbReference>
<proteinExistence type="inferred from homology"/>
<dbReference type="OrthoDB" id="8479357at2"/>
<sequence>MNSRQLRYFQEVLKQQSFSGAARSLHIAQPALSGHVADLEAELGVKLFERTNRGVVATSAGLRLGQHAQTILRQMDIAKSDVSSGGTDPSGEVLVALPLTAAQLLAGPLMHRVQTHFPKIQLHIIEGLSFQSGDVMRSGRGDLGLIPNASEVSNLEAVPLFWENLYLVGRWDGRRDRTGEIDFSNVANYPLVLSGRQVQLRRAIEEAALLNGVHLQKKYDSPGLNSMFSMIEEGLCHTIFNWALIQPHWEYSRLSAWKIVSPEIRRTISIVWPKDRPMTDAVVSVRRVMIELLREVVASGKWPGDPIGLYNDGLL</sequence>
<keyword evidence="8" id="KW-1185">Reference proteome</keyword>
<dbReference type="PANTHER" id="PTHR30293:SF0">
    <property type="entry name" value="NITROGEN ASSIMILATION REGULATORY PROTEIN NAC"/>
    <property type="match status" value="1"/>
</dbReference>
<evidence type="ECO:0000259" key="6">
    <source>
        <dbReference type="PROSITE" id="PS50931"/>
    </source>
</evidence>
<keyword evidence="3" id="KW-0238">DNA-binding</keyword>
<evidence type="ECO:0000313" key="7">
    <source>
        <dbReference type="EMBL" id="SMO49878.1"/>
    </source>
</evidence>
<dbReference type="InterPro" id="IPR005119">
    <property type="entry name" value="LysR_subst-bd"/>
</dbReference>
<dbReference type="EMBL" id="FXTO01000004">
    <property type="protein sequence ID" value="SMO49878.1"/>
    <property type="molecule type" value="Genomic_DNA"/>
</dbReference>
<dbReference type="Gene3D" id="1.10.10.10">
    <property type="entry name" value="Winged helix-like DNA-binding domain superfamily/Winged helix DNA-binding domain"/>
    <property type="match status" value="1"/>
</dbReference>
<evidence type="ECO:0000256" key="5">
    <source>
        <dbReference type="ARBA" id="ARBA00023163"/>
    </source>
</evidence>
<dbReference type="SUPFAM" id="SSF46785">
    <property type="entry name" value="Winged helix' DNA-binding domain"/>
    <property type="match status" value="1"/>
</dbReference>
<keyword evidence="4" id="KW-0010">Activator</keyword>
<protein>
    <submittedName>
        <fullName evidence="7">Transcriptional regulator, LysR family</fullName>
    </submittedName>
</protein>
<dbReference type="PANTHER" id="PTHR30293">
    <property type="entry name" value="TRANSCRIPTIONAL REGULATORY PROTEIN NAC-RELATED"/>
    <property type="match status" value="1"/>
</dbReference>
<keyword evidence="5" id="KW-0804">Transcription</keyword>
<dbReference type="Proteomes" id="UP000316030">
    <property type="component" value="Unassembled WGS sequence"/>
</dbReference>
<reference evidence="7 8" key="1">
    <citation type="submission" date="2017-05" db="EMBL/GenBank/DDBJ databases">
        <authorList>
            <person name="Varghese N."/>
            <person name="Submissions S."/>
        </authorList>
    </citation>
    <scope>NUCLEOTIDE SEQUENCE [LARGE SCALE GENOMIC DNA]</scope>
    <source>
        <strain evidence="7 8">DSM 29506</strain>
    </source>
</reference>
<dbReference type="PROSITE" id="PS50931">
    <property type="entry name" value="HTH_LYSR"/>
    <property type="match status" value="1"/>
</dbReference>
<dbReference type="Gene3D" id="3.40.190.290">
    <property type="match status" value="1"/>
</dbReference>
<feature type="domain" description="HTH lysR-type" evidence="6">
    <location>
        <begin position="1"/>
        <end position="58"/>
    </location>
</feature>
<dbReference type="FunFam" id="1.10.10.10:FF:000001">
    <property type="entry name" value="LysR family transcriptional regulator"/>
    <property type="match status" value="1"/>
</dbReference>
<comment type="similarity">
    <text evidence="1">Belongs to the LysR transcriptional regulatory family.</text>
</comment>
<dbReference type="PRINTS" id="PR00039">
    <property type="entry name" value="HTHLYSR"/>
</dbReference>
<evidence type="ECO:0000256" key="3">
    <source>
        <dbReference type="ARBA" id="ARBA00023125"/>
    </source>
</evidence>
<dbReference type="Pfam" id="PF00126">
    <property type="entry name" value="HTH_1"/>
    <property type="match status" value="1"/>
</dbReference>
<dbReference type="SUPFAM" id="SSF53850">
    <property type="entry name" value="Periplasmic binding protein-like II"/>
    <property type="match status" value="1"/>
</dbReference>
<evidence type="ECO:0000256" key="1">
    <source>
        <dbReference type="ARBA" id="ARBA00009437"/>
    </source>
</evidence>
<keyword evidence="2" id="KW-0805">Transcription regulation</keyword>
<evidence type="ECO:0000313" key="8">
    <source>
        <dbReference type="Proteomes" id="UP000316030"/>
    </source>
</evidence>
<gene>
    <name evidence="7" type="ORF">SAMN06265173_10422</name>
</gene>